<dbReference type="GO" id="GO:0000166">
    <property type="term" value="F:nucleotide binding"/>
    <property type="evidence" value="ECO:0007669"/>
    <property type="project" value="InterPro"/>
</dbReference>
<evidence type="ECO:0000256" key="7">
    <source>
        <dbReference type="ARBA" id="ARBA00022801"/>
    </source>
</evidence>
<dbReference type="Proteomes" id="UP000258330">
    <property type="component" value="Segment"/>
</dbReference>
<dbReference type="Gene3D" id="1.10.287.690">
    <property type="entry name" value="Helix hairpin bin"/>
    <property type="match status" value="1"/>
</dbReference>
<dbReference type="GO" id="GO:0006260">
    <property type="term" value="P:DNA replication"/>
    <property type="evidence" value="ECO:0007669"/>
    <property type="project" value="UniProtKB-KW"/>
</dbReference>
<reference evidence="13 14" key="1">
    <citation type="journal article" date="2018" name="Viruses">
        <title>Clostridium perfringens Virulent Bacteriophage CPS2 and Its Thermostable Endolysin LysCPS2.</title>
        <authorList>
            <person name="Ha E."/>
            <person name="Son B."/>
            <person name="Ryu S."/>
        </authorList>
    </citation>
    <scope>NUCLEOTIDE SEQUENCE [LARGE SCALE GENOMIC DNA]</scope>
</reference>
<dbReference type="Pfam" id="PF03175">
    <property type="entry name" value="DNA_pol_B_2"/>
    <property type="match status" value="2"/>
</dbReference>
<dbReference type="InterPro" id="IPR043502">
    <property type="entry name" value="DNA/RNA_pol_sf"/>
</dbReference>
<evidence type="ECO:0000256" key="8">
    <source>
        <dbReference type="ARBA" id="ARBA00022932"/>
    </source>
</evidence>
<evidence type="ECO:0000256" key="6">
    <source>
        <dbReference type="ARBA" id="ARBA00022722"/>
    </source>
</evidence>
<evidence type="ECO:0000256" key="11">
    <source>
        <dbReference type="ARBA" id="ARBA00049244"/>
    </source>
</evidence>
<dbReference type="SMR" id="A0A343X850"/>
<dbReference type="Gene3D" id="3.30.420.10">
    <property type="entry name" value="Ribonuclease H-like superfamily/Ribonuclease H"/>
    <property type="match status" value="1"/>
</dbReference>
<dbReference type="Gene3D" id="3.90.1600.10">
    <property type="entry name" value="Palm domain of DNA polymerase"/>
    <property type="match status" value="1"/>
</dbReference>
<evidence type="ECO:0000313" key="13">
    <source>
        <dbReference type="EMBL" id="AWG96526.1"/>
    </source>
</evidence>
<dbReference type="InterPro" id="IPR036397">
    <property type="entry name" value="RNaseH_sf"/>
</dbReference>
<keyword evidence="6" id="KW-0540">Nuclease</keyword>
<dbReference type="GO" id="GO:0003677">
    <property type="term" value="F:DNA binding"/>
    <property type="evidence" value="ECO:0007669"/>
    <property type="project" value="UniProtKB-KW"/>
</dbReference>
<evidence type="ECO:0000256" key="4">
    <source>
        <dbReference type="ARBA" id="ARBA00022695"/>
    </source>
</evidence>
<evidence type="ECO:0000256" key="1">
    <source>
        <dbReference type="ARBA" id="ARBA00005755"/>
    </source>
</evidence>
<keyword evidence="10" id="KW-0238">DNA-binding</keyword>
<evidence type="ECO:0000256" key="2">
    <source>
        <dbReference type="ARBA" id="ARBA00012417"/>
    </source>
</evidence>
<dbReference type="Gene3D" id="4.10.80.30">
    <property type="entry name" value="DNA polymerase, domain 6"/>
    <property type="match status" value="1"/>
</dbReference>
<dbReference type="Gene3D" id="4.10.80.20">
    <property type="entry name" value="DNA polymerase, domain 5"/>
    <property type="match status" value="1"/>
</dbReference>
<name>A0A343X850_9CAUD</name>
<keyword evidence="7" id="KW-0378">Hydrolase</keyword>
<keyword evidence="14" id="KW-1185">Reference proteome</keyword>
<feature type="domain" description="DNA-directed DNA polymerase family B mitochondria/virus" evidence="12">
    <location>
        <begin position="218"/>
        <end position="410"/>
    </location>
</feature>
<comment type="catalytic activity">
    <reaction evidence="11">
        <text>DNA(n) + a 2'-deoxyribonucleoside 5'-triphosphate = DNA(n+1) + diphosphate</text>
        <dbReference type="Rhea" id="RHEA:22508"/>
        <dbReference type="Rhea" id="RHEA-COMP:17339"/>
        <dbReference type="Rhea" id="RHEA-COMP:17340"/>
        <dbReference type="ChEBI" id="CHEBI:33019"/>
        <dbReference type="ChEBI" id="CHEBI:61560"/>
        <dbReference type="ChEBI" id="CHEBI:173112"/>
        <dbReference type="EC" id="2.7.7.7"/>
    </reaction>
</comment>
<comment type="similarity">
    <text evidence="1">Belongs to the DNA polymerase type-B family.</text>
</comment>
<dbReference type="GO" id="GO:0003887">
    <property type="term" value="F:DNA-directed DNA polymerase activity"/>
    <property type="evidence" value="ECO:0007669"/>
    <property type="project" value="UniProtKB-KW"/>
</dbReference>
<evidence type="ECO:0000313" key="14">
    <source>
        <dbReference type="Proteomes" id="UP000258330"/>
    </source>
</evidence>
<dbReference type="EC" id="2.7.7.7" evidence="2"/>
<evidence type="ECO:0000256" key="9">
    <source>
        <dbReference type="ARBA" id="ARBA00023109"/>
    </source>
</evidence>
<keyword evidence="4" id="KW-0548">Nucleotidyltransferase</keyword>
<evidence type="ECO:0000259" key="12">
    <source>
        <dbReference type="Pfam" id="PF03175"/>
    </source>
</evidence>
<dbReference type="InterPro" id="IPR017964">
    <property type="entry name" value="DNA-dir_DNA_pol_B_CS"/>
</dbReference>
<sequence length="727" mass="84843">MDKHTQYVKAHSFIHSEYKKAQFNDIECLIFDTESCTNYENDNTGARVYGWGLGVTRNKNMIYGQNLDQFWDVCINIFNDWYYNNKNTIKITKTKKGYPVRKYIKFPIAVHNLGWDVEFLKYSLVQNGFNYDKGLLKTVFSKGAPYQTVTEIEEPKTFHIVQNNNIVYGCNVYMDVFHEIENKDGSITEIGLCLDFFDSYKIITCAESQFHNYVHDVDPMFYKMNEEYDYDKWRSTEHIQNTLELRYQYNDIYMLREVIEQFYIDGLCGGELPLTGMRTASSIAFNVLKKMTFGEEKTEEEYIKYFELDKKTKFEFLRKRIETESYTGGYTHANHKAVGKTITKLGCSLDINSSYPSQMAYKVFPYGKPIRKTWGRKPKTEKNEVYLIEVGFDFVKPKHEEYALDIFKIGAVNSKALAPITGAVSGQEYFCTNIKDEKAIPVFKELKDTKLTTNYNVVLTSVEYEFWIKHFDFGVFTKDEYECFELDNLNFTGLKIGSILYYKSEKGKFKPYVDHFTKMKVENKKLGNKPLTNQAKLFLNGAYGKFGTKQNKEEKDLIMDKNGLLTFTGSVTEYEGKEFYRPYASFVTAYGRLQLWNAIIYAVGVENFLYCDTDSIYCNREVNSLIEDMNAIGETIDKTILGKWDVEHIFDKFKVLGQKKYMYHDCKENYIDLKCCGLPADARKIIINEGFEEFYLGKNVEGKKQRKKVVGGCLLLDTLFTIKRIMF</sequence>
<dbReference type="SUPFAM" id="SSF56672">
    <property type="entry name" value="DNA/RNA polymerases"/>
    <property type="match status" value="1"/>
</dbReference>
<evidence type="ECO:0000256" key="10">
    <source>
        <dbReference type="ARBA" id="ARBA00023125"/>
    </source>
</evidence>
<keyword evidence="8" id="KW-0239">DNA-directed DNA polymerase</keyword>
<organism evidence="13 14">
    <name type="scientific">Clostridium phage CPS2</name>
    <dbReference type="NCBI Taxonomy" id="2175605"/>
    <lineage>
        <taxon>Viruses</taxon>
        <taxon>Duplodnaviria</taxon>
        <taxon>Heunggongvirae</taxon>
        <taxon>Uroviricota</taxon>
        <taxon>Caudoviricetes</taxon>
        <taxon>Guelinviridae</taxon>
        <taxon>Brucesealvirus</taxon>
        <taxon>Brucesealvirus CPS2</taxon>
    </lineage>
</organism>
<gene>
    <name evidence="13" type="ORF">CPS2_19</name>
</gene>
<protein>
    <recommendedName>
        <fullName evidence="2">DNA-directed DNA polymerase</fullName>
        <ecNumber evidence="2">2.7.7.7</ecNumber>
    </recommendedName>
</protein>
<keyword evidence="5" id="KW-0235">DNA replication</keyword>
<keyword evidence="9" id="KW-1194">Viral DNA replication</keyword>
<proteinExistence type="inferred from homology"/>
<evidence type="ECO:0000256" key="3">
    <source>
        <dbReference type="ARBA" id="ARBA00022679"/>
    </source>
</evidence>
<dbReference type="EMBL" id="MH248069">
    <property type="protein sequence ID" value="AWG96526.1"/>
    <property type="molecule type" value="Genomic_DNA"/>
</dbReference>
<dbReference type="GO" id="GO:0039693">
    <property type="term" value="P:viral DNA genome replication"/>
    <property type="evidence" value="ECO:0007669"/>
    <property type="project" value="UniProtKB-KW"/>
</dbReference>
<dbReference type="InterPro" id="IPR004868">
    <property type="entry name" value="DNA-dir_DNA_pol_B_mt/vir"/>
</dbReference>
<dbReference type="GO" id="GO:0016787">
    <property type="term" value="F:hydrolase activity"/>
    <property type="evidence" value="ECO:0007669"/>
    <property type="project" value="UniProtKB-KW"/>
</dbReference>
<dbReference type="GO" id="GO:0004518">
    <property type="term" value="F:nuclease activity"/>
    <property type="evidence" value="ECO:0007669"/>
    <property type="project" value="UniProtKB-KW"/>
</dbReference>
<dbReference type="InterPro" id="IPR023211">
    <property type="entry name" value="DNA_pol_palm_dom_sf"/>
</dbReference>
<feature type="domain" description="DNA-directed DNA polymerase family B mitochondria/virus" evidence="12">
    <location>
        <begin position="430"/>
        <end position="621"/>
    </location>
</feature>
<evidence type="ECO:0000256" key="5">
    <source>
        <dbReference type="ARBA" id="ARBA00022705"/>
    </source>
</evidence>
<accession>A0A343X850</accession>
<keyword evidence="3" id="KW-0808">Transferase</keyword>
<dbReference type="Gene3D" id="3.30.1770.10">
    <property type="entry name" value="TPR 1 domain of DNA polymerase"/>
    <property type="match status" value="1"/>
</dbReference>
<dbReference type="PROSITE" id="PS00116">
    <property type="entry name" value="DNA_POLYMERASE_B"/>
    <property type="match status" value="1"/>
</dbReference>